<dbReference type="InterPro" id="IPR056660">
    <property type="entry name" value="DUF7758"/>
</dbReference>
<dbReference type="AlphaFoldDB" id="A0AAF3F2E0"/>
<name>A0AAF3F2E0_9BILA</name>
<accession>A0AAF3F2E0</accession>
<protein>
    <recommendedName>
        <fullName evidence="1">DUF7758 domain-containing protein</fullName>
    </recommendedName>
</protein>
<reference evidence="3" key="1">
    <citation type="submission" date="2024-02" db="UniProtKB">
        <authorList>
            <consortium name="WormBaseParasite"/>
        </authorList>
    </citation>
    <scope>IDENTIFICATION</scope>
</reference>
<evidence type="ECO:0000313" key="2">
    <source>
        <dbReference type="Proteomes" id="UP000887575"/>
    </source>
</evidence>
<dbReference type="PANTHER" id="PTHR38624:SF1">
    <property type="entry name" value="KIF-BINDING PROTEIN"/>
    <property type="match status" value="1"/>
</dbReference>
<evidence type="ECO:0000259" key="1">
    <source>
        <dbReference type="Pfam" id="PF24944"/>
    </source>
</evidence>
<feature type="domain" description="DUF7758" evidence="1">
    <location>
        <begin position="61"/>
        <end position="157"/>
    </location>
</feature>
<dbReference type="PANTHER" id="PTHR38624">
    <property type="entry name" value="PROTEIN CBG08397-RELATED"/>
    <property type="match status" value="1"/>
</dbReference>
<dbReference type="WBParaSite" id="MBELARI_LOCUS207">
    <property type="protein sequence ID" value="MBELARI_LOCUS207"/>
    <property type="gene ID" value="MBELARI_LOCUS207"/>
</dbReference>
<dbReference type="Pfam" id="PF24944">
    <property type="entry name" value="DUF7758"/>
    <property type="match status" value="1"/>
</dbReference>
<organism evidence="2 3">
    <name type="scientific">Mesorhabditis belari</name>
    <dbReference type="NCBI Taxonomy" id="2138241"/>
    <lineage>
        <taxon>Eukaryota</taxon>
        <taxon>Metazoa</taxon>
        <taxon>Ecdysozoa</taxon>
        <taxon>Nematoda</taxon>
        <taxon>Chromadorea</taxon>
        <taxon>Rhabditida</taxon>
        <taxon>Rhabditina</taxon>
        <taxon>Rhabditomorpha</taxon>
        <taxon>Rhabditoidea</taxon>
        <taxon>Rhabditidae</taxon>
        <taxon>Mesorhabditinae</taxon>
        <taxon>Mesorhabditis</taxon>
    </lineage>
</organism>
<proteinExistence type="predicted"/>
<evidence type="ECO:0000313" key="3">
    <source>
        <dbReference type="WBParaSite" id="MBELARI_LOCUS207"/>
    </source>
</evidence>
<keyword evidence="2" id="KW-1185">Reference proteome</keyword>
<sequence>MPWSQSKMSTPRNEAFDKARTLQEAEKADEALELIRQYVEDQETELSVKEIETLSYILQEKMTSASFDSKKEACYEAIDILEGLAIAKEQRFILAYAEAAYESFSKINRSARDEERENVWCRAKEMYLELFKTAKKTYKEVNNLERLEIYVNFAKLAKSYLDVADEDSLNICEEAAKEAKFVGPTGLSKDDWNEIFSTSMSEVANMRMFLFHFK</sequence>
<dbReference type="Proteomes" id="UP000887575">
    <property type="component" value="Unassembled WGS sequence"/>
</dbReference>